<comment type="subunit">
    <text evidence="3">Homotetramer.</text>
</comment>
<dbReference type="GO" id="GO:0006567">
    <property type="term" value="P:L-threonine catabolic process"/>
    <property type="evidence" value="ECO:0007669"/>
    <property type="project" value="UniProtKB-UniRule"/>
</dbReference>
<keyword evidence="4 5" id="KW-0663">Pyridoxal phosphate</keyword>
<sequence length="357" mass="38476">MDISKLNESDRNFASDNVAGVSPEIMKALVECNDGNASSYGFDAITERLTSRLCEVFETDLIAFPVATGTAANALALSVLTAPYRSTICAEDAHINTDECGAPEFFTGGAKLLGLHSPGGKLAPEAVDSIFNKTRTEGFQTAQPVTVSLSQSTEWGLTYSVEEVRALAAVAERYSASVHMDGARFANALVHAKARPADMTWRAGVDALSLGATKNGALAAEVLILFDASHRDAASAQRKRSGHLWSKSRYLSAQLLAYLEDGLWLRNASHANSMARRLAGGLTGVPDIELAQPVQANEVFVWMPSEVAERLAASGFRFAKWTRGAKTHRRIFRFVTSFATQSNAVDDLVHWAARIVP</sequence>
<proteinExistence type="inferred from homology"/>
<keyword evidence="5 7" id="KW-0456">Lyase</keyword>
<gene>
    <name evidence="7" type="ORF">GGQ64_005131</name>
</gene>
<dbReference type="SUPFAM" id="SSF53383">
    <property type="entry name" value="PLP-dependent transferases"/>
    <property type="match status" value="1"/>
</dbReference>
<dbReference type="PIRSF" id="PIRSF038940">
    <property type="entry name" value="Low_specificity_LTA"/>
    <property type="match status" value="1"/>
</dbReference>
<evidence type="ECO:0000256" key="5">
    <source>
        <dbReference type="PIRNR" id="PIRNR038940"/>
    </source>
</evidence>
<comment type="catalytic activity">
    <reaction evidence="5">
        <text>L-threonine = acetaldehyde + glycine</text>
        <dbReference type="Rhea" id="RHEA:19625"/>
        <dbReference type="ChEBI" id="CHEBI:15343"/>
        <dbReference type="ChEBI" id="CHEBI:57305"/>
        <dbReference type="ChEBI" id="CHEBI:57926"/>
        <dbReference type="EC" id="4.1.2.48"/>
    </reaction>
</comment>
<organism evidence="7 8">
    <name type="scientific">Mycoplana azooxidifex</name>
    <dbReference type="NCBI Taxonomy" id="1636188"/>
    <lineage>
        <taxon>Bacteria</taxon>
        <taxon>Pseudomonadati</taxon>
        <taxon>Pseudomonadota</taxon>
        <taxon>Alphaproteobacteria</taxon>
        <taxon>Hyphomicrobiales</taxon>
        <taxon>Rhizobiaceae</taxon>
        <taxon>Mycoplana</taxon>
    </lineage>
</organism>
<comment type="function">
    <text evidence="5">Catalyzes the cleavage of L-allo-threonine and L-threonine to glycine and acetaldehyde.</text>
</comment>
<dbReference type="RefSeq" id="WP_183808065.1">
    <property type="nucleotide sequence ID" value="NZ_JACIEE010000014.1"/>
</dbReference>
<dbReference type="InterPro" id="IPR015421">
    <property type="entry name" value="PyrdxlP-dep_Trfase_major"/>
</dbReference>
<reference evidence="7 8" key="1">
    <citation type="submission" date="2020-08" db="EMBL/GenBank/DDBJ databases">
        <title>Genomic Encyclopedia of Type Strains, Phase IV (KMG-IV): sequencing the most valuable type-strain genomes for metagenomic binning, comparative biology and taxonomic classification.</title>
        <authorList>
            <person name="Goeker M."/>
        </authorList>
    </citation>
    <scope>NUCLEOTIDE SEQUENCE [LARGE SCALE GENOMIC DNA]</scope>
    <source>
        <strain evidence="7 8">DSM 100211</strain>
    </source>
</reference>
<comment type="cofactor">
    <cofactor evidence="1 5">
        <name>pyridoxal 5'-phosphate</name>
        <dbReference type="ChEBI" id="CHEBI:597326"/>
    </cofactor>
</comment>
<dbReference type="InterPro" id="IPR026273">
    <property type="entry name" value="Low_specificity_L-TA_bact"/>
</dbReference>
<dbReference type="PANTHER" id="PTHR48097:SF5">
    <property type="entry name" value="LOW SPECIFICITY L-THREONINE ALDOLASE"/>
    <property type="match status" value="1"/>
</dbReference>
<evidence type="ECO:0000256" key="3">
    <source>
        <dbReference type="ARBA" id="ARBA00011881"/>
    </source>
</evidence>
<dbReference type="EMBL" id="JACIEE010000014">
    <property type="protein sequence ID" value="MBB3979884.1"/>
    <property type="molecule type" value="Genomic_DNA"/>
</dbReference>
<comment type="catalytic activity">
    <reaction evidence="5">
        <text>L-allo-threonine = acetaldehyde + glycine</text>
        <dbReference type="Rhea" id="RHEA:26209"/>
        <dbReference type="ChEBI" id="CHEBI:15343"/>
        <dbReference type="ChEBI" id="CHEBI:57305"/>
        <dbReference type="ChEBI" id="CHEBI:58585"/>
        <dbReference type="EC" id="4.1.2.48"/>
    </reaction>
</comment>
<dbReference type="EC" id="4.1.2.48" evidence="5"/>
<evidence type="ECO:0000313" key="8">
    <source>
        <dbReference type="Proteomes" id="UP000574761"/>
    </source>
</evidence>
<dbReference type="GO" id="GO:0004793">
    <property type="term" value="F:threonine aldolase activity"/>
    <property type="evidence" value="ECO:0007669"/>
    <property type="project" value="UniProtKB-UniRule"/>
</dbReference>
<evidence type="ECO:0000313" key="7">
    <source>
        <dbReference type="EMBL" id="MBB3979884.1"/>
    </source>
</evidence>
<dbReference type="PANTHER" id="PTHR48097">
    <property type="entry name" value="L-THREONINE ALDOLASE-RELATED"/>
    <property type="match status" value="1"/>
</dbReference>
<comment type="caution">
    <text evidence="7">The sequence shown here is derived from an EMBL/GenBank/DDBJ whole genome shotgun (WGS) entry which is preliminary data.</text>
</comment>
<dbReference type="InterPro" id="IPR015424">
    <property type="entry name" value="PyrdxlP-dep_Trfase"/>
</dbReference>
<protein>
    <recommendedName>
        <fullName evidence="5">L-threonine aldolase</fullName>
        <ecNumber evidence="5">4.1.2.48</ecNumber>
    </recommendedName>
</protein>
<evidence type="ECO:0000259" key="6">
    <source>
        <dbReference type="Pfam" id="PF01212"/>
    </source>
</evidence>
<dbReference type="Proteomes" id="UP000574761">
    <property type="component" value="Unassembled WGS sequence"/>
</dbReference>
<name>A0A7W6DC85_9HYPH</name>
<evidence type="ECO:0000256" key="2">
    <source>
        <dbReference type="ARBA" id="ARBA00006966"/>
    </source>
</evidence>
<dbReference type="Pfam" id="PF01212">
    <property type="entry name" value="Beta_elim_lyase"/>
    <property type="match status" value="1"/>
</dbReference>
<feature type="domain" description="Aromatic amino acid beta-eliminating lyase/threonine aldolase" evidence="6">
    <location>
        <begin position="13"/>
        <end position="303"/>
    </location>
</feature>
<dbReference type="Gene3D" id="3.90.1150.10">
    <property type="entry name" value="Aspartate Aminotransferase, domain 1"/>
    <property type="match status" value="1"/>
</dbReference>
<dbReference type="InterPro" id="IPR001597">
    <property type="entry name" value="ArAA_b-elim_lyase/Thr_aldolase"/>
</dbReference>
<keyword evidence="8" id="KW-1185">Reference proteome</keyword>
<dbReference type="Gene3D" id="3.40.640.10">
    <property type="entry name" value="Type I PLP-dependent aspartate aminotransferase-like (Major domain)"/>
    <property type="match status" value="1"/>
</dbReference>
<accession>A0A7W6DC85</accession>
<dbReference type="InterPro" id="IPR015422">
    <property type="entry name" value="PyrdxlP-dep_Trfase_small"/>
</dbReference>
<evidence type="ECO:0000256" key="1">
    <source>
        <dbReference type="ARBA" id="ARBA00001933"/>
    </source>
</evidence>
<evidence type="ECO:0000256" key="4">
    <source>
        <dbReference type="ARBA" id="ARBA00022898"/>
    </source>
</evidence>
<dbReference type="AlphaFoldDB" id="A0A7W6DC85"/>
<comment type="similarity">
    <text evidence="2 5">Belongs to the threonine aldolase family.</text>
</comment>